<feature type="transmembrane region" description="Helical" evidence="1">
    <location>
        <begin position="20"/>
        <end position="38"/>
    </location>
</feature>
<keyword evidence="1" id="KW-0472">Membrane</keyword>
<reference evidence="2 3" key="1">
    <citation type="journal article" date="2014" name="Genome Biol. Evol.">
        <title>The secreted proteins of Achlya hypogyna and Thraustotheca clavata identify the ancestral oomycete secretome and reveal gene acquisitions by horizontal gene transfer.</title>
        <authorList>
            <person name="Misner I."/>
            <person name="Blouin N."/>
            <person name="Leonard G."/>
            <person name="Richards T.A."/>
            <person name="Lane C.E."/>
        </authorList>
    </citation>
    <scope>NUCLEOTIDE SEQUENCE [LARGE SCALE GENOMIC DNA]</scope>
    <source>
        <strain evidence="2 3">ATCC 34112</strain>
    </source>
</reference>
<accession>A0A1V9YWT6</accession>
<evidence type="ECO:0000313" key="3">
    <source>
        <dbReference type="Proteomes" id="UP000243217"/>
    </source>
</evidence>
<dbReference type="OrthoDB" id="5586934at2759"/>
<keyword evidence="3" id="KW-1185">Reference proteome</keyword>
<feature type="transmembrane region" description="Helical" evidence="1">
    <location>
        <begin position="80"/>
        <end position="98"/>
    </location>
</feature>
<dbReference type="EMBL" id="JNBS01002582">
    <property type="protein sequence ID" value="OQR90171.1"/>
    <property type="molecule type" value="Genomic_DNA"/>
</dbReference>
<name>A0A1V9YWT6_9STRA</name>
<protein>
    <submittedName>
        <fullName evidence="2">Uncharacterized protein</fullName>
    </submittedName>
</protein>
<feature type="transmembrane region" description="Helical" evidence="1">
    <location>
        <begin position="105"/>
        <end position="127"/>
    </location>
</feature>
<feature type="transmembrane region" description="Helical" evidence="1">
    <location>
        <begin position="246"/>
        <end position="273"/>
    </location>
</feature>
<keyword evidence="1" id="KW-1133">Transmembrane helix</keyword>
<feature type="transmembrane region" description="Helical" evidence="1">
    <location>
        <begin position="175"/>
        <end position="195"/>
    </location>
</feature>
<organism evidence="2 3">
    <name type="scientific">Thraustotheca clavata</name>
    <dbReference type="NCBI Taxonomy" id="74557"/>
    <lineage>
        <taxon>Eukaryota</taxon>
        <taxon>Sar</taxon>
        <taxon>Stramenopiles</taxon>
        <taxon>Oomycota</taxon>
        <taxon>Saprolegniomycetes</taxon>
        <taxon>Saprolegniales</taxon>
        <taxon>Achlyaceae</taxon>
        <taxon>Thraustotheca</taxon>
    </lineage>
</organism>
<dbReference type="Proteomes" id="UP000243217">
    <property type="component" value="Unassembled WGS sequence"/>
</dbReference>
<comment type="caution">
    <text evidence="2">The sequence shown here is derived from an EMBL/GenBank/DDBJ whole genome shotgun (WGS) entry which is preliminary data.</text>
</comment>
<gene>
    <name evidence="2" type="ORF">THRCLA_22578</name>
</gene>
<evidence type="ECO:0000313" key="2">
    <source>
        <dbReference type="EMBL" id="OQR90171.1"/>
    </source>
</evidence>
<proteinExistence type="predicted"/>
<evidence type="ECO:0000256" key="1">
    <source>
        <dbReference type="SAM" id="Phobius"/>
    </source>
</evidence>
<keyword evidence="1" id="KW-0812">Transmembrane</keyword>
<dbReference type="AlphaFoldDB" id="A0A1V9YWT6"/>
<sequence>MRQSIRVLTNSRGLRLKRMVLMRFGMLASFLLSLWRQFTPPHSDGTTKRLQFDNVIYLSQFIFIMRECIRPCIDLPSPQLTMLYAFTIASFVLNTIYVEACTGSSLILASVAMDLLWLVGFATYVLVIENVEPPHIFATISIHKDCAYPCRSTADYLCIRVPFTLSASWLGAKTIASLSIALTIIGVSLDMYIYISCFSALLMANIIALLWQGDLVFASVGAWTFVWLEIKSAQEKILVVENSDEFAAICAIQAMATLGLSVLVSVTTVLLVVRYCVKFVASI</sequence>